<reference evidence="1" key="4">
    <citation type="submission" date="2025-09" db="UniProtKB">
        <authorList>
            <consortium name="Ensembl"/>
        </authorList>
    </citation>
    <scope>IDENTIFICATION</scope>
    <source>
        <strain evidence="1">HNI</strain>
    </source>
</reference>
<dbReference type="AlphaFoldDB" id="A0A3P9JVL1"/>
<evidence type="ECO:0000313" key="2">
    <source>
        <dbReference type="Proteomes" id="UP000265180"/>
    </source>
</evidence>
<reference key="1">
    <citation type="journal article" date="2007" name="Nature">
        <title>The medaka draft genome and insights into vertebrate genome evolution.</title>
        <authorList>
            <person name="Kasahara M."/>
            <person name="Naruse K."/>
            <person name="Sasaki S."/>
            <person name="Nakatani Y."/>
            <person name="Qu W."/>
            <person name="Ahsan B."/>
            <person name="Yamada T."/>
            <person name="Nagayasu Y."/>
            <person name="Doi K."/>
            <person name="Kasai Y."/>
            <person name="Jindo T."/>
            <person name="Kobayashi D."/>
            <person name="Shimada A."/>
            <person name="Toyoda A."/>
            <person name="Kuroki Y."/>
            <person name="Fujiyama A."/>
            <person name="Sasaki T."/>
            <person name="Shimizu A."/>
            <person name="Asakawa S."/>
            <person name="Shimizu N."/>
            <person name="Hashimoto S."/>
            <person name="Yang J."/>
            <person name="Lee Y."/>
            <person name="Matsushima K."/>
            <person name="Sugano S."/>
            <person name="Sakaizumi M."/>
            <person name="Narita T."/>
            <person name="Ohishi K."/>
            <person name="Haga S."/>
            <person name="Ohta F."/>
            <person name="Nomoto H."/>
            <person name="Nogata K."/>
            <person name="Morishita T."/>
            <person name="Endo T."/>
            <person name="Shin-I T."/>
            <person name="Takeda H."/>
            <person name="Morishita S."/>
            <person name="Kohara Y."/>
        </authorList>
    </citation>
    <scope>NUCLEOTIDE SEQUENCE [LARGE SCALE GENOMIC DNA]</scope>
    <source>
        <strain>Hd-rR</strain>
    </source>
</reference>
<dbReference type="Ensembl" id="ENSORLT00020014936.1">
    <property type="protein sequence ID" value="ENSORLP00020000304.1"/>
    <property type="gene ID" value="ENSORLG00020022378.1"/>
</dbReference>
<organism evidence="1 2">
    <name type="scientific">Oryzias latipes</name>
    <name type="common">Japanese rice fish</name>
    <name type="synonym">Japanese killifish</name>
    <dbReference type="NCBI Taxonomy" id="8090"/>
    <lineage>
        <taxon>Eukaryota</taxon>
        <taxon>Metazoa</taxon>
        <taxon>Chordata</taxon>
        <taxon>Craniata</taxon>
        <taxon>Vertebrata</taxon>
        <taxon>Euteleostomi</taxon>
        <taxon>Actinopterygii</taxon>
        <taxon>Neopterygii</taxon>
        <taxon>Teleostei</taxon>
        <taxon>Neoteleostei</taxon>
        <taxon>Acanthomorphata</taxon>
        <taxon>Ovalentaria</taxon>
        <taxon>Atherinomorphae</taxon>
        <taxon>Beloniformes</taxon>
        <taxon>Adrianichthyidae</taxon>
        <taxon>Oryziinae</taxon>
        <taxon>Oryzias</taxon>
    </lineage>
</organism>
<evidence type="ECO:0000313" key="1">
    <source>
        <dbReference type="Ensembl" id="ENSORLP00020000304.1"/>
    </source>
</evidence>
<protein>
    <submittedName>
        <fullName evidence="1">Uncharacterized protein</fullName>
    </submittedName>
</protein>
<proteinExistence type="predicted"/>
<reference evidence="1" key="3">
    <citation type="submission" date="2025-08" db="UniProtKB">
        <authorList>
            <consortium name="Ensembl"/>
        </authorList>
    </citation>
    <scope>IDENTIFICATION</scope>
    <source>
        <strain evidence="1">HNI</strain>
    </source>
</reference>
<reference evidence="1 2" key="2">
    <citation type="submission" date="2017-04" db="EMBL/GenBank/DDBJ databases">
        <title>CpG methylation of centromeres and impact of large insertions on vertebrate speciation.</title>
        <authorList>
            <person name="Ichikawa K."/>
            <person name="Yoshimura J."/>
            <person name="Morishita S."/>
        </authorList>
    </citation>
    <scope>NUCLEOTIDE SEQUENCE</scope>
    <source>
        <strain evidence="1 2">HNI</strain>
    </source>
</reference>
<dbReference type="Proteomes" id="UP000265180">
    <property type="component" value="Chromosome 21"/>
</dbReference>
<accession>A0A3P9JVL1</accession>
<sequence length="74" mass="8454">LPAPLNSNASTCRQTHPFHFPHLSCPKETNTSMEHLIKNKKAFRNCSEKSAGLHLCNKLEMVFPGFLLFCTYFK</sequence>
<name>A0A3P9JVL1_ORYLA</name>